<dbReference type="OrthoDB" id="428753at2759"/>
<dbReference type="Pfam" id="PF00849">
    <property type="entry name" value="PseudoU_synth_2"/>
    <property type="match status" value="1"/>
</dbReference>
<dbReference type="Proteomes" id="UP000654075">
    <property type="component" value="Unassembled WGS sequence"/>
</dbReference>
<feature type="repeat" description="PPR" evidence="2">
    <location>
        <begin position="319"/>
        <end position="353"/>
    </location>
</feature>
<dbReference type="PANTHER" id="PTHR47447:SF17">
    <property type="entry name" value="OS12G0638900 PROTEIN"/>
    <property type="match status" value="1"/>
</dbReference>
<feature type="domain" description="Pseudouridine synthase RsuA/RluA-like" evidence="4">
    <location>
        <begin position="764"/>
        <end position="928"/>
    </location>
</feature>
<feature type="compositionally biased region" description="Low complexity" evidence="3">
    <location>
        <begin position="974"/>
        <end position="985"/>
    </location>
</feature>
<gene>
    <name evidence="5" type="ORF">PGLA1383_LOCUS8246</name>
</gene>
<dbReference type="GO" id="GO:0009982">
    <property type="term" value="F:pseudouridine synthase activity"/>
    <property type="evidence" value="ECO:0007669"/>
    <property type="project" value="InterPro"/>
</dbReference>
<dbReference type="InterPro" id="IPR011990">
    <property type="entry name" value="TPR-like_helical_dom_sf"/>
</dbReference>
<dbReference type="InterPro" id="IPR002885">
    <property type="entry name" value="PPR_rpt"/>
</dbReference>
<evidence type="ECO:0000256" key="2">
    <source>
        <dbReference type="PROSITE-ProRule" id="PRU00708"/>
    </source>
</evidence>
<dbReference type="PANTHER" id="PTHR47447">
    <property type="entry name" value="OS03G0856100 PROTEIN"/>
    <property type="match status" value="1"/>
</dbReference>
<name>A0A813DKC4_POLGL</name>
<feature type="region of interest" description="Disordered" evidence="3">
    <location>
        <begin position="968"/>
        <end position="1039"/>
    </location>
</feature>
<protein>
    <recommendedName>
        <fullName evidence="4">Pseudouridine synthase RsuA/RluA-like domain-containing protein</fullName>
    </recommendedName>
</protein>
<feature type="region of interest" description="Disordered" evidence="3">
    <location>
        <begin position="1077"/>
        <end position="1132"/>
    </location>
</feature>
<organism evidence="5 6">
    <name type="scientific">Polarella glacialis</name>
    <name type="common">Dinoflagellate</name>
    <dbReference type="NCBI Taxonomy" id="89957"/>
    <lineage>
        <taxon>Eukaryota</taxon>
        <taxon>Sar</taxon>
        <taxon>Alveolata</taxon>
        <taxon>Dinophyceae</taxon>
        <taxon>Suessiales</taxon>
        <taxon>Suessiaceae</taxon>
        <taxon>Polarella</taxon>
    </lineage>
</organism>
<dbReference type="PROSITE" id="PS51375">
    <property type="entry name" value="PPR"/>
    <property type="match status" value="2"/>
</dbReference>
<feature type="repeat" description="PPR" evidence="2">
    <location>
        <begin position="354"/>
        <end position="389"/>
    </location>
</feature>
<feature type="compositionally biased region" description="Basic and acidic residues" evidence="3">
    <location>
        <begin position="991"/>
        <end position="1002"/>
    </location>
</feature>
<dbReference type="Gene3D" id="1.25.40.10">
    <property type="entry name" value="Tetratricopeptide repeat domain"/>
    <property type="match status" value="2"/>
</dbReference>
<evidence type="ECO:0000256" key="3">
    <source>
        <dbReference type="SAM" id="MobiDB-lite"/>
    </source>
</evidence>
<keyword evidence="6" id="KW-1185">Reference proteome</keyword>
<comment type="caution">
    <text evidence="5">The sequence shown here is derived from an EMBL/GenBank/DDBJ whole genome shotgun (WGS) entry which is preliminary data.</text>
</comment>
<dbReference type="InterPro" id="IPR020103">
    <property type="entry name" value="PsdUridine_synth_cat_dom_sf"/>
</dbReference>
<dbReference type="Gene3D" id="3.30.2350.10">
    <property type="entry name" value="Pseudouridine synthase"/>
    <property type="match status" value="1"/>
</dbReference>
<dbReference type="GO" id="GO:0003723">
    <property type="term" value="F:RNA binding"/>
    <property type="evidence" value="ECO:0007669"/>
    <property type="project" value="InterPro"/>
</dbReference>
<dbReference type="SUPFAM" id="SSF55120">
    <property type="entry name" value="Pseudouridine synthase"/>
    <property type="match status" value="1"/>
</dbReference>
<dbReference type="GO" id="GO:0001522">
    <property type="term" value="P:pseudouridine synthesis"/>
    <property type="evidence" value="ECO:0007669"/>
    <property type="project" value="InterPro"/>
</dbReference>
<dbReference type="Pfam" id="PF01535">
    <property type="entry name" value="PPR"/>
    <property type="match status" value="1"/>
</dbReference>
<dbReference type="AlphaFoldDB" id="A0A813DKC4"/>
<accession>A0A813DKC4</accession>
<feature type="compositionally biased region" description="Low complexity" evidence="3">
    <location>
        <begin position="1003"/>
        <end position="1025"/>
    </location>
</feature>
<dbReference type="EMBL" id="CAJNNV010003722">
    <property type="protein sequence ID" value="CAE8589487.1"/>
    <property type="molecule type" value="Genomic_DNA"/>
</dbReference>
<reference evidence="5" key="1">
    <citation type="submission" date="2021-02" db="EMBL/GenBank/DDBJ databases">
        <authorList>
            <person name="Dougan E. K."/>
            <person name="Rhodes N."/>
            <person name="Thang M."/>
            <person name="Chan C."/>
        </authorList>
    </citation>
    <scope>NUCLEOTIDE SEQUENCE</scope>
</reference>
<keyword evidence="1" id="KW-0677">Repeat</keyword>
<evidence type="ECO:0000256" key="1">
    <source>
        <dbReference type="ARBA" id="ARBA00022737"/>
    </source>
</evidence>
<proteinExistence type="predicted"/>
<dbReference type="InterPro" id="IPR006145">
    <property type="entry name" value="PsdUridine_synth_RsuA/RluA"/>
</dbReference>
<evidence type="ECO:0000313" key="5">
    <source>
        <dbReference type="EMBL" id="CAE8589487.1"/>
    </source>
</evidence>
<evidence type="ECO:0000313" key="6">
    <source>
        <dbReference type="Proteomes" id="UP000654075"/>
    </source>
</evidence>
<dbReference type="CDD" id="cd02869">
    <property type="entry name" value="PseudoU_synth_RluA_like"/>
    <property type="match status" value="1"/>
</dbReference>
<sequence>MRSYLHFRRGWLALPRGSGDAPVLLLLLLLPLLLLLWLLLSPSAGTSFVVGPLGRAPSPLSPSLSLQRRAYVKDATQLGSLQYLGQASTREEVDDILAPYLCRWKSDPKLANKELFQGALKQKQGVAAPTELALWVLGAMRAGAVEVNVFHFTSAMHCCATGSAKGGALAWPLVMGLLGEMLHLGIRPTAVSYGAAISAADWSTALELLRASTVRGVMPDSVSCNSCIAACGRGGQWHLSLALLRAMPEARLAADEFSVASATGALAKASWSWAWQLALSLLGLEPATSRLATTGNSHATGEGSLVSGETRSLAHSRRSVVGYNSALSALSTASRWQLALGVLSQMPEVRLAPDKITCSSAINACEKSGSWQMALSLLFGKMSELSLRPNEISCSAALSAVGGEGKWHLALCILEEMPQKLRVKPDQICLHAVVSACEKGRQWQLASVLLRRTSEAFEAAKTCELEAPAGLRGCARTPEELSHMAWRLAKRPGASPAQQRAEVARLADLALATGLWTFGPRELTALLWSLASLGAALADSSARERLLRAALYALRGGKGPCPEGRKTPLMLELSGYRNEVNELRSKRAETERVSNGSGNEPPSVFEFSALSTTDLSRLAWALASLGTREPEFYEALQEEVTKRGRSCFLATGAQAVNTAVGPGGGDIYKRLSRPGGHREETSSVVRATVLEEFALAALTTACACSVAGQPRSLALEHALRHASVAMGSAAVPFKFEALVPSLAQPAVSELEDSPRVVLELGDRLVIYKPPGWEVDDGQEELDGGRGFNSLSTFLRAFLPRQWPILSDDRHCRGFLHRLDVPSSGLILFAKSHEAYYDLRLQLDSGELVREYVLLCHGWLRPDRRQIRARVHWWTNGLKSSTTVDAGGRESLTFLKVLSFGARAGDALCLAVVRIATGRRHQIRAHMAHVGHPTVCDARYSAEATCLSDAAWCARNFLHRYRLVFREGGEGGEGQQQQQPQPQQQGEGAGVTEERPEPRRSRQGDGQQQPQKQHQKQLKQQQQQQPQRERPRRSREVLEPLPADLAAVLRSARGVGGRSACGGENGAKTLFSRFSECSGTPSLRFSDSEARPENSFTPLAWDSYEPLSPPTRKTGNKLAQRLIGPSPLLSHVV</sequence>
<evidence type="ECO:0000259" key="4">
    <source>
        <dbReference type="Pfam" id="PF00849"/>
    </source>
</evidence>